<proteinExistence type="predicted"/>
<dbReference type="InterPro" id="IPR013057">
    <property type="entry name" value="AA_transpt_TM"/>
</dbReference>
<dbReference type="GO" id="GO:0006865">
    <property type="term" value="P:amino acid transport"/>
    <property type="evidence" value="ECO:0007669"/>
    <property type="project" value="UniProtKB-KW"/>
</dbReference>
<keyword evidence="10" id="KW-1185">Reference proteome</keyword>
<feature type="transmembrane region" description="Helical" evidence="7">
    <location>
        <begin position="405"/>
        <end position="426"/>
    </location>
</feature>
<gene>
    <name evidence="9" type="ORF">PHJA_002085500</name>
</gene>
<evidence type="ECO:0000259" key="8">
    <source>
        <dbReference type="Pfam" id="PF01490"/>
    </source>
</evidence>
<evidence type="ECO:0000256" key="2">
    <source>
        <dbReference type="ARBA" id="ARBA00022448"/>
    </source>
</evidence>
<keyword evidence="4" id="KW-0029">Amino-acid transport</keyword>
<accession>A0A830CTB9</accession>
<evidence type="ECO:0000313" key="10">
    <source>
        <dbReference type="Proteomes" id="UP000653305"/>
    </source>
</evidence>
<reference evidence="9" key="1">
    <citation type="submission" date="2020-07" db="EMBL/GenBank/DDBJ databases">
        <title>Ethylene signaling mediates host invasion by parasitic plants.</title>
        <authorList>
            <person name="Yoshida S."/>
        </authorList>
    </citation>
    <scope>NUCLEOTIDE SEQUENCE</scope>
    <source>
        <strain evidence="9">Okayama</strain>
    </source>
</reference>
<name>A0A830CTB9_9LAMI</name>
<feature type="non-terminal residue" evidence="9">
    <location>
        <position position="1"/>
    </location>
</feature>
<dbReference type="PANTHER" id="PTHR48017">
    <property type="entry name" value="OS05G0424000 PROTEIN-RELATED"/>
    <property type="match status" value="1"/>
</dbReference>
<keyword evidence="3 7" id="KW-0812">Transmembrane</keyword>
<evidence type="ECO:0000313" key="9">
    <source>
        <dbReference type="EMBL" id="GFP99414.1"/>
    </source>
</evidence>
<dbReference type="OrthoDB" id="40134at2759"/>
<feature type="transmembrane region" description="Helical" evidence="7">
    <location>
        <begin position="32"/>
        <end position="53"/>
    </location>
</feature>
<sequence>GNVVTASGHIITAVIGSGVLALAWAIAQLGWVAGPIALLAFSVITWFTSNLLADCYRSSDGKRNYNYMEVVKSHLGGLGVQLCGLAQHGIFFGASVGYSITTSISMVAIKRSICFHKQGHQAGCHMSNNPSILTFGLIQIILSQIPNYEKLTWLSLVAAVMSFSYSSIGLALSIFKITGGGHIESSLTGIPIGSNMSSMDKMWNTFNALGNIAFAYSFSPVLIEIQDTIRSGAPENKVMKQATLIGITISTVFYMLCGVLGYAAFGNNAPGNFLTGFGFYEPFWLVAFANLCIVIHLVGAYQVFCQPLFIFVENWSRQKWKGSKFINAECPVCFPFYGSFNLSLLRLVWRTIYVICTTILAMLFPFFNDIVGLIGAAAFCPLTVYFPIEMYIARSKIPRFSSKWILLRSLTSICLIISLLAVAGSIRGLVKSVTTFKPFHSVS</sequence>
<feature type="transmembrane region" description="Helical" evidence="7">
    <location>
        <begin position="244"/>
        <end position="265"/>
    </location>
</feature>
<evidence type="ECO:0000256" key="4">
    <source>
        <dbReference type="ARBA" id="ARBA00022970"/>
    </source>
</evidence>
<dbReference type="GO" id="GO:0016020">
    <property type="term" value="C:membrane"/>
    <property type="evidence" value="ECO:0007669"/>
    <property type="project" value="UniProtKB-SubCell"/>
</dbReference>
<feature type="transmembrane region" description="Helical" evidence="7">
    <location>
        <begin position="205"/>
        <end position="223"/>
    </location>
</feature>
<evidence type="ECO:0000256" key="3">
    <source>
        <dbReference type="ARBA" id="ARBA00022692"/>
    </source>
</evidence>
<dbReference type="EMBL" id="BMAC01000572">
    <property type="protein sequence ID" value="GFP99414.1"/>
    <property type="molecule type" value="Genomic_DNA"/>
</dbReference>
<evidence type="ECO:0000256" key="5">
    <source>
        <dbReference type="ARBA" id="ARBA00022989"/>
    </source>
</evidence>
<organism evidence="9 10">
    <name type="scientific">Phtheirospermum japonicum</name>
    <dbReference type="NCBI Taxonomy" id="374723"/>
    <lineage>
        <taxon>Eukaryota</taxon>
        <taxon>Viridiplantae</taxon>
        <taxon>Streptophyta</taxon>
        <taxon>Embryophyta</taxon>
        <taxon>Tracheophyta</taxon>
        <taxon>Spermatophyta</taxon>
        <taxon>Magnoliopsida</taxon>
        <taxon>eudicotyledons</taxon>
        <taxon>Gunneridae</taxon>
        <taxon>Pentapetalae</taxon>
        <taxon>asterids</taxon>
        <taxon>lamiids</taxon>
        <taxon>Lamiales</taxon>
        <taxon>Orobanchaceae</taxon>
        <taxon>Orobanchaceae incertae sedis</taxon>
        <taxon>Phtheirospermum</taxon>
    </lineage>
</organism>
<keyword evidence="5 7" id="KW-1133">Transmembrane helix</keyword>
<feature type="transmembrane region" description="Helical" evidence="7">
    <location>
        <begin position="151"/>
        <end position="175"/>
    </location>
</feature>
<comment type="caution">
    <text evidence="9">The sequence shown here is derived from an EMBL/GenBank/DDBJ whole genome shotgun (WGS) entry which is preliminary data.</text>
</comment>
<dbReference type="Proteomes" id="UP000653305">
    <property type="component" value="Unassembled WGS sequence"/>
</dbReference>
<feature type="transmembrane region" description="Helical" evidence="7">
    <location>
        <begin position="347"/>
        <end position="367"/>
    </location>
</feature>
<evidence type="ECO:0000256" key="1">
    <source>
        <dbReference type="ARBA" id="ARBA00004370"/>
    </source>
</evidence>
<dbReference type="Pfam" id="PF01490">
    <property type="entry name" value="Aa_trans"/>
    <property type="match status" value="1"/>
</dbReference>
<feature type="transmembrane region" description="Helical" evidence="7">
    <location>
        <begin position="285"/>
        <end position="312"/>
    </location>
</feature>
<keyword evidence="6 7" id="KW-0472">Membrane</keyword>
<dbReference type="AlphaFoldDB" id="A0A830CTB9"/>
<feature type="transmembrane region" description="Helical" evidence="7">
    <location>
        <begin position="7"/>
        <end position="26"/>
    </location>
</feature>
<keyword evidence="2" id="KW-0813">Transport</keyword>
<comment type="subcellular location">
    <subcellularLocation>
        <location evidence="1">Membrane</location>
    </subcellularLocation>
</comment>
<evidence type="ECO:0000256" key="6">
    <source>
        <dbReference type="ARBA" id="ARBA00023136"/>
    </source>
</evidence>
<feature type="domain" description="Amino acid transporter transmembrane" evidence="8">
    <location>
        <begin position="2"/>
        <end position="429"/>
    </location>
</feature>
<protein>
    <submittedName>
        <fullName evidence="9">Amino acid permease 6</fullName>
    </submittedName>
</protein>
<feature type="transmembrane region" description="Helical" evidence="7">
    <location>
        <begin position="373"/>
        <end position="393"/>
    </location>
</feature>
<evidence type="ECO:0000256" key="7">
    <source>
        <dbReference type="SAM" id="Phobius"/>
    </source>
</evidence>